<dbReference type="InterPro" id="IPR006083">
    <property type="entry name" value="PRK/URK"/>
</dbReference>
<dbReference type="RefSeq" id="WP_013781955.1">
    <property type="nucleotide sequence ID" value="NC_015520.1"/>
</dbReference>
<dbReference type="OrthoDB" id="9764644at2"/>
<dbReference type="Pfam" id="PF00485">
    <property type="entry name" value="PRK"/>
    <property type="match status" value="1"/>
</dbReference>
<reference evidence="2 3" key="2">
    <citation type="journal article" date="2011" name="Stand. Genomic Sci.">
        <title>Complete genome sequence of Mahella australiensis type strain (50-1 BON).</title>
        <authorList>
            <person name="Sikorski J."/>
            <person name="Teshima H."/>
            <person name="Nolan M."/>
            <person name="Lucas S."/>
            <person name="Hammon N."/>
            <person name="Deshpande S."/>
            <person name="Cheng J.F."/>
            <person name="Pitluck S."/>
            <person name="Liolios K."/>
            <person name="Pagani I."/>
            <person name="Ivanova N."/>
            <person name="Huntemann M."/>
            <person name="Mavromatis K."/>
            <person name="Ovchinikova G."/>
            <person name="Pati A."/>
            <person name="Tapia R."/>
            <person name="Han C."/>
            <person name="Goodwin L."/>
            <person name="Chen A."/>
            <person name="Palaniappan K."/>
            <person name="Land M."/>
            <person name="Hauser L."/>
            <person name="Ngatchou-Djao O.D."/>
            <person name="Rohde M."/>
            <person name="Pukall R."/>
            <person name="Spring S."/>
            <person name="Abt B."/>
            <person name="Goker M."/>
            <person name="Detter J.C."/>
            <person name="Woyke T."/>
            <person name="Bristow J."/>
            <person name="Markowitz V."/>
            <person name="Hugenholtz P."/>
            <person name="Eisen J.A."/>
            <person name="Kyrpides N.C."/>
            <person name="Klenk H.P."/>
            <person name="Lapidus A."/>
        </authorList>
    </citation>
    <scope>NUCLEOTIDE SEQUENCE [LARGE SCALE GENOMIC DNA]</scope>
    <source>
        <strain evidence="3">DSM 15567 / CIP 107919 / 50-1 BON</strain>
    </source>
</reference>
<dbReference type="InterPro" id="IPR018163">
    <property type="entry name" value="Thr/Ala-tRNA-synth_IIc_edit"/>
</dbReference>
<keyword evidence="2" id="KW-0808">Transferase</keyword>
<gene>
    <name evidence="2" type="ordered locus">Mahau_2365</name>
</gene>
<dbReference type="AlphaFoldDB" id="F3ZWC0"/>
<dbReference type="HOGENOM" id="CLU_023775_1_0_9"/>
<dbReference type="CDD" id="cd02028">
    <property type="entry name" value="UMPK_like"/>
    <property type="match status" value="1"/>
</dbReference>
<dbReference type="GO" id="GO:0016301">
    <property type="term" value="F:kinase activity"/>
    <property type="evidence" value="ECO:0007669"/>
    <property type="project" value="UniProtKB-KW"/>
</dbReference>
<dbReference type="GO" id="GO:0005524">
    <property type="term" value="F:ATP binding"/>
    <property type="evidence" value="ECO:0007669"/>
    <property type="project" value="InterPro"/>
</dbReference>
<evidence type="ECO:0000313" key="3">
    <source>
        <dbReference type="Proteomes" id="UP000008457"/>
    </source>
</evidence>
<protein>
    <submittedName>
        <fullName evidence="2">Uridine kinase</fullName>
    </submittedName>
</protein>
<dbReference type="eggNOG" id="COG0441">
    <property type="taxonomic scope" value="Bacteria"/>
</dbReference>
<dbReference type="PANTHER" id="PTHR10285">
    <property type="entry name" value="URIDINE KINASE"/>
    <property type="match status" value="1"/>
</dbReference>
<evidence type="ECO:0000259" key="1">
    <source>
        <dbReference type="Pfam" id="PF00485"/>
    </source>
</evidence>
<accession>F3ZWC0</accession>
<name>F3ZWC0_MAHA5</name>
<evidence type="ECO:0000313" key="2">
    <source>
        <dbReference type="EMBL" id="AEE97529.1"/>
    </source>
</evidence>
<keyword evidence="2" id="KW-0418">Kinase</keyword>
<dbReference type="InterPro" id="IPR027417">
    <property type="entry name" value="P-loop_NTPase"/>
</dbReference>
<dbReference type="Gene3D" id="3.40.50.300">
    <property type="entry name" value="P-loop containing nucleotide triphosphate hydrolases"/>
    <property type="match status" value="1"/>
</dbReference>
<sequence>MQNYTENEARIYARTLSLILAKAVADIMPGCRLVVEHSLGNGQYCEIHGVKHISPSEIAQLKKHMTELVEANQPIIQEIIPRQQAIALFENIGKQETAHILRYRQVDKVSVYHLGNLIDYFYEPLFTSTGQANVFDLLPYPPGLILLYPKAGQPDKLPEFTDLPKLAAIFKEAEEWARILGIGYVSSLNDVIDKGDTSELILISEALHEKRTVDIADVISKNKTQIRLISIAGPSSSGKTSFASRLYIQLRVNGIKPLRISLDNYFLPREFTPVDENGQPDLESLEALDLGLFNDQLKALIEEDEVSLPVFNFKTGLRQYMPPIRLEPDQPIIIEGIHGLNERLTQAIHKDRKFKIYISALTQLNIDEHNRVPTTYARLLRRMIRDHQFRGADASRTLQIWPSVRAGEERNIFPYQEEADVMFNSSLAYEIPLLKRYVEPLLKEIGTDDPQYSRAVQLLDLLSHFIPVPADKEVNIPPNSLIREFTGHSCFFGKN</sequence>
<dbReference type="SUPFAM" id="SSF52540">
    <property type="entry name" value="P-loop containing nucleoside triphosphate hydrolases"/>
    <property type="match status" value="1"/>
</dbReference>
<dbReference type="STRING" id="697281.Mahau_2365"/>
<dbReference type="Gene3D" id="3.30.980.10">
    <property type="entry name" value="Threonyl-trna Synthetase, Chain A, domain 2"/>
    <property type="match status" value="1"/>
</dbReference>
<dbReference type="KEGG" id="mas:Mahau_2365"/>
<keyword evidence="3" id="KW-1185">Reference proteome</keyword>
<proteinExistence type="predicted"/>
<reference evidence="3" key="1">
    <citation type="submission" date="2010-11" db="EMBL/GenBank/DDBJ databases">
        <title>The complete genome of Mahella australiensis DSM 15567.</title>
        <authorList>
            <consortium name="US DOE Joint Genome Institute (JGI-PGF)"/>
            <person name="Lucas S."/>
            <person name="Copeland A."/>
            <person name="Lapidus A."/>
            <person name="Bruce D."/>
            <person name="Goodwin L."/>
            <person name="Pitluck S."/>
            <person name="Kyrpides N."/>
            <person name="Mavromatis K."/>
            <person name="Pagani I."/>
            <person name="Ivanova N."/>
            <person name="Teshima H."/>
            <person name="Brettin T."/>
            <person name="Detter J.C."/>
            <person name="Han C."/>
            <person name="Tapia R."/>
            <person name="Land M."/>
            <person name="Hauser L."/>
            <person name="Markowitz V."/>
            <person name="Cheng J.-F."/>
            <person name="Hugenholtz P."/>
            <person name="Woyke T."/>
            <person name="Wu D."/>
            <person name="Spring S."/>
            <person name="Pukall R."/>
            <person name="Steenblock K."/>
            <person name="Schneider S."/>
            <person name="Klenk H.-P."/>
            <person name="Eisen J.A."/>
        </authorList>
    </citation>
    <scope>NUCLEOTIDE SEQUENCE [LARGE SCALE GENOMIC DNA]</scope>
    <source>
        <strain evidence="3">DSM 15567 / CIP 107919 / 50-1 BON</strain>
    </source>
</reference>
<dbReference type="eggNOG" id="COG0572">
    <property type="taxonomic scope" value="Bacteria"/>
</dbReference>
<feature type="domain" description="Phosphoribulokinase/uridine kinase" evidence="1">
    <location>
        <begin position="228"/>
        <end position="425"/>
    </location>
</feature>
<dbReference type="Proteomes" id="UP000008457">
    <property type="component" value="Chromosome"/>
</dbReference>
<organism evidence="2 3">
    <name type="scientific">Mahella australiensis (strain DSM 15567 / CIP 107919 / 50-1 BON)</name>
    <dbReference type="NCBI Taxonomy" id="697281"/>
    <lineage>
        <taxon>Bacteria</taxon>
        <taxon>Bacillati</taxon>
        <taxon>Bacillota</taxon>
        <taxon>Clostridia</taxon>
        <taxon>Thermoanaerobacterales</taxon>
        <taxon>Thermoanaerobacterales Family IV. Incertae Sedis</taxon>
        <taxon>Mahella</taxon>
    </lineage>
</organism>
<dbReference type="SUPFAM" id="SSF55186">
    <property type="entry name" value="ThrRS/AlaRS common domain"/>
    <property type="match status" value="1"/>
</dbReference>
<dbReference type="EMBL" id="CP002360">
    <property type="protein sequence ID" value="AEE97529.1"/>
    <property type="molecule type" value="Genomic_DNA"/>
</dbReference>